<dbReference type="AlphaFoldDB" id="T1GBJ2"/>
<evidence type="ECO:0000313" key="2">
    <source>
        <dbReference type="Proteomes" id="UP000015102"/>
    </source>
</evidence>
<dbReference type="Proteomes" id="UP000015102">
    <property type="component" value="Unassembled WGS sequence"/>
</dbReference>
<keyword evidence="2" id="KW-1185">Reference proteome</keyword>
<reference evidence="2" key="1">
    <citation type="submission" date="2013-02" db="EMBL/GenBank/DDBJ databases">
        <authorList>
            <person name="Hughes D."/>
        </authorList>
    </citation>
    <scope>NUCLEOTIDE SEQUENCE</scope>
    <source>
        <strain>Durham</strain>
        <strain evidence="2">NC isolate 2 -- Noor lab</strain>
    </source>
</reference>
<dbReference type="EMBL" id="CAQQ02068464">
    <property type="status" value="NOT_ANNOTATED_CDS"/>
    <property type="molecule type" value="Genomic_DNA"/>
</dbReference>
<evidence type="ECO:0000313" key="1">
    <source>
        <dbReference type="EnsemblMetazoa" id="MESCA000624-PA"/>
    </source>
</evidence>
<dbReference type="EnsemblMetazoa" id="MESCA000624-RA">
    <property type="protein sequence ID" value="MESCA000624-PA"/>
    <property type="gene ID" value="MESCA000624"/>
</dbReference>
<reference evidence="1" key="2">
    <citation type="submission" date="2015-06" db="UniProtKB">
        <authorList>
            <consortium name="EnsemblMetazoa"/>
        </authorList>
    </citation>
    <scope>IDENTIFICATION</scope>
</reference>
<proteinExistence type="predicted"/>
<accession>T1GBJ2</accession>
<dbReference type="EMBL" id="CAQQ02068463">
    <property type="status" value="NOT_ANNOTATED_CDS"/>
    <property type="molecule type" value="Genomic_DNA"/>
</dbReference>
<sequence>MATSTMSLEVLQNSRPMDLVVESIEILSEFESLVKGFIYLGSKAMSDNNIGVFIKEGSKQLSCKTKKGRFMYISYF</sequence>
<organism evidence="1 2">
    <name type="scientific">Megaselia scalaris</name>
    <name type="common">Humpbacked fly</name>
    <name type="synonym">Phora scalaris</name>
    <dbReference type="NCBI Taxonomy" id="36166"/>
    <lineage>
        <taxon>Eukaryota</taxon>
        <taxon>Metazoa</taxon>
        <taxon>Ecdysozoa</taxon>
        <taxon>Arthropoda</taxon>
        <taxon>Hexapoda</taxon>
        <taxon>Insecta</taxon>
        <taxon>Pterygota</taxon>
        <taxon>Neoptera</taxon>
        <taxon>Endopterygota</taxon>
        <taxon>Diptera</taxon>
        <taxon>Brachycera</taxon>
        <taxon>Muscomorpha</taxon>
        <taxon>Platypezoidea</taxon>
        <taxon>Phoridae</taxon>
        <taxon>Megaseliini</taxon>
        <taxon>Megaselia</taxon>
    </lineage>
</organism>
<name>T1GBJ2_MEGSC</name>
<protein>
    <submittedName>
        <fullName evidence="1">Uncharacterized protein</fullName>
    </submittedName>
</protein>
<dbReference type="HOGENOM" id="CLU_2657298_0_0_1"/>